<keyword evidence="1" id="KW-0472">Membrane</keyword>
<dbReference type="AlphaFoldDB" id="A0A0D3L0I2"/>
<sequence>MAVGTGLVLLFSDPMVTVAGFARARVLRGWTSLVVLALFPASIALVAGLEAIGLD</sequence>
<dbReference type="GeneID" id="17286787"/>
<organism evidence="2 3">
    <name type="scientific">Emiliania huxleyi (strain CCMP1516)</name>
    <dbReference type="NCBI Taxonomy" id="280463"/>
    <lineage>
        <taxon>Eukaryota</taxon>
        <taxon>Haptista</taxon>
        <taxon>Haptophyta</taxon>
        <taxon>Prymnesiophyceae</taxon>
        <taxon>Isochrysidales</taxon>
        <taxon>Noelaerhabdaceae</taxon>
        <taxon>Emiliania</taxon>
    </lineage>
</organism>
<evidence type="ECO:0000313" key="2">
    <source>
        <dbReference type="EnsemblProtists" id="EOD41517"/>
    </source>
</evidence>
<dbReference type="RefSeq" id="XP_005793946.1">
    <property type="nucleotide sequence ID" value="XM_005793889.1"/>
</dbReference>
<proteinExistence type="predicted"/>
<dbReference type="HOGENOM" id="CLU_3036393_0_0_1"/>
<name>A0A0D3L0I2_EMIH1</name>
<keyword evidence="1" id="KW-0812">Transmembrane</keyword>
<protein>
    <submittedName>
        <fullName evidence="2">Uncharacterized protein</fullName>
    </submittedName>
</protein>
<evidence type="ECO:0000313" key="3">
    <source>
        <dbReference type="Proteomes" id="UP000013827"/>
    </source>
</evidence>
<evidence type="ECO:0000256" key="1">
    <source>
        <dbReference type="SAM" id="Phobius"/>
    </source>
</evidence>
<reference evidence="3" key="1">
    <citation type="journal article" date="2013" name="Nature">
        <title>Pan genome of the phytoplankton Emiliania underpins its global distribution.</title>
        <authorList>
            <person name="Read B.A."/>
            <person name="Kegel J."/>
            <person name="Klute M.J."/>
            <person name="Kuo A."/>
            <person name="Lefebvre S.C."/>
            <person name="Maumus F."/>
            <person name="Mayer C."/>
            <person name="Miller J."/>
            <person name="Monier A."/>
            <person name="Salamov A."/>
            <person name="Young J."/>
            <person name="Aguilar M."/>
            <person name="Claverie J.M."/>
            <person name="Frickenhaus S."/>
            <person name="Gonzalez K."/>
            <person name="Herman E.K."/>
            <person name="Lin Y.C."/>
            <person name="Napier J."/>
            <person name="Ogata H."/>
            <person name="Sarno A.F."/>
            <person name="Shmutz J."/>
            <person name="Schroeder D."/>
            <person name="de Vargas C."/>
            <person name="Verret F."/>
            <person name="von Dassow P."/>
            <person name="Valentin K."/>
            <person name="Van de Peer Y."/>
            <person name="Wheeler G."/>
            <person name="Dacks J.B."/>
            <person name="Delwiche C.F."/>
            <person name="Dyhrman S.T."/>
            <person name="Glockner G."/>
            <person name="John U."/>
            <person name="Richards T."/>
            <person name="Worden A.Z."/>
            <person name="Zhang X."/>
            <person name="Grigoriev I.V."/>
            <person name="Allen A.E."/>
            <person name="Bidle K."/>
            <person name="Borodovsky M."/>
            <person name="Bowler C."/>
            <person name="Brownlee C."/>
            <person name="Cock J.M."/>
            <person name="Elias M."/>
            <person name="Gladyshev V.N."/>
            <person name="Groth M."/>
            <person name="Guda C."/>
            <person name="Hadaegh A."/>
            <person name="Iglesias-Rodriguez M.D."/>
            <person name="Jenkins J."/>
            <person name="Jones B.M."/>
            <person name="Lawson T."/>
            <person name="Leese F."/>
            <person name="Lindquist E."/>
            <person name="Lobanov A."/>
            <person name="Lomsadze A."/>
            <person name="Malik S.B."/>
            <person name="Marsh M.E."/>
            <person name="Mackinder L."/>
            <person name="Mock T."/>
            <person name="Mueller-Roeber B."/>
            <person name="Pagarete A."/>
            <person name="Parker M."/>
            <person name="Probert I."/>
            <person name="Quesneville H."/>
            <person name="Raines C."/>
            <person name="Rensing S.A."/>
            <person name="Riano-Pachon D.M."/>
            <person name="Richier S."/>
            <person name="Rokitta S."/>
            <person name="Shiraiwa Y."/>
            <person name="Soanes D.M."/>
            <person name="van der Giezen M."/>
            <person name="Wahlund T.M."/>
            <person name="Williams B."/>
            <person name="Wilson W."/>
            <person name="Wolfe G."/>
            <person name="Wurch L.L."/>
        </authorList>
    </citation>
    <scope>NUCLEOTIDE SEQUENCE</scope>
</reference>
<dbReference type="EnsemblProtists" id="EOD41517">
    <property type="protein sequence ID" value="EOD41517"/>
    <property type="gene ID" value="EMIHUDRAFT_193844"/>
</dbReference>
<dbReference type="PaxDb" id="2903-EOD41517"/>
<reference evidence="2" key="2">
    <citation type="submission" date="2024-10" db="UniProtKB">
        <authorList>
            <consortium name="EnsemblProtists"/>
        </authorList>
    </citation>
    <scope>IDENTIFICATION</scope>
</reference>
<keyword evidence="1" id="KW-1133">Transmembrane helix</keyword>
<feature type="transmembrane region" description="Helical" evidence="1">
    <location>
        <begin position="34"/>
        <end position="54"/>
    </location>
</feature>
<keyword evidence="3" id="KW-1185">Reference proteome</keyword>
<dbReference type="KEGG" id="ehx:EMIHUDRAFT_193844"/>
<accession>A0A0D3L0I2</accession>
<dbReference type="Proteomes" id="UP000013827">
    <property type="component" value="Unassembled WGS sequence"/>
</dbReference>